<organism evidence="2 3">
    <name type="scientific">Gossypium laxum</name>
    <dbReference type="NCBI Taxonomy" id="34288"/>
    <lineage>
        <taxon>Eukaryota</taxon>
        <taxon>Viridiplantae</taxon>
        <taxon>Streptophyta</taxon>
        <taxon>Embryophyta</taxon>
        <taxon>Tracheophyta</taxon>
        <taxon>Spermatophyta</taxon>
        <taxon>Magnoliopsida</taxon>
        <taxon>eudicotyledons</taxon>
        <taxon>Gunneridae</taxon>
        <taxon>Pentapetalae</taxon>
        <taxon>rosids</taxon>
        <taxon>malvids</taxon>
        <taxon>Malvales</taxon>
        <taxon>Malvaceae</taxon>
        <taxon>Malvoideae</taxon>
        <taxon>Gossypium</taxon>
    </lineage>
</organism>
<dbReference type="Pfam" id="PF11834">
    <property type="entry name" value="KHA"/>
    <property type="match status" value="1"/>
</dbReference>
<evidence type="ECO:0000313" key="2">
    <source>
        <dbReference type="EMBL" id="MBA0719948.1"/>
    </source>
</evidence>
<evidence type="ECO:0000259" key="1">
    <source>
        <dbReference type="PROSITE" id="PS51490"/>
    </source>
</evidence>
<feature type="domain" description="KHA" evidence="1">
    <location>
        <begin position="1"/>
        <end position="60"/>
    </location>
</feature>
<dbReference type="EMBL" id="JABEZV010000009">
    <property type="protein sequence ID" value="MBA0719948.1"/>
    <property type="molecule type" value="Genomic_DNA"/>
</dbReference>
<dbReference type="AlphaFoldDB" id="A0A7J9A7D0"/>
<gene>
    <name evidence="2" type="ORF">Golax_007593</name>
</gene>
<feature type="non-terminal residue" evidence="2">
    <location>
        <position position="1"/>
    </location>
</feature>
<dbReference type="InterPro" id="IPR021789">
    <property type="entry name" value="KHA_dom"/>
</dbReference>
<accession>A0A7J9A7D0</accession>
<dbReference type="Proteomes" id="UP000593574">
    <property type="component" value="Unassembled WGS sequence"/>
</dbReference>
<protein>
    <recommendedName>
        <fullName evidence="1">KHA domain-containing protein</fullName>
    </recommendedName>
</protein>
<reference evidence="2 3" key="1">
    <citation type="journal article" date="2019" name="Genome Biol. Evol.">
        <title>Insights into the evolution of the New World diploid cottons (Gossypium, subgenus Houzingenia) based on genome sequencing.</title>
        <authorList>
            <person name="Grover C.E."/>
            <person name="Arick M.A. 2nd"/>
            <person name="Thrash A."/>
            <person name="Conover J.L."/>
            <person name="Sanders W.S."/>
            <person name="Peterson D.G."/>
            <person name="Frelichowski J.E."/>
            <person name="Scheffler J.A."/>
            <person name="Scheffler B.E."/>
            <person name="Wendel J.F."/>
        </authorList>
    </citation>
    <scope>NUCLEOTIDE SEQUENCE [LARGE SCALE GENOMIC DNA]</scope>
    <source>
        <strain evidence="2">4</strain>
        <tissue evidence="2">Leaf</tissue>
    </source>
</reference>
<dbReference type="PROSITE" id="PS51490">
    <property type="entry name" value="KHA"/>
    <property type="match status" value="1"/>
</dbReference>
<name>A0A7J9A7D0_9ROSI</name>
<proteinExistence type="predicted"/>
<comment type="caution">
    <text evidence="2">The sequence shown here is derived from an EMBL/GenBank/DDBJ whole genome shotgun (WGS) entry which is preliminary data.</text>
</comment>
<evidence type="ECO:0000313" key="3">
    <source>
        <dbReference type="Proteomes" id="UP000593574"/>
    </source>
</evidence>
<keyword evidence="3" id="KW-1185">Reference proteome</keyword>
<sequence length="85" mass="9013">MEALVTTAAEQLDLAGASCMLTENGGKILDVDMINDGEKLYLIVGDCDLATNNVTALFLYQVQSPLVNDLAVSKGVTSLVGHPFR</sequence>